<feature type="transmembrane region" description="Helical" evidence="5">
    <location>
        <begin position="6"/>
        <end position="24"/>
    </location>
</feature>
<organism evidence="6 7">
    <name type="scientific">Litoribacillus peritrichatus</name>
    <dbReference type="NCBI Taxonomy" id="718191"/>
    <lineage>
        <taxon>Bacteria</taxon>
        <taxon>Pseudomonadati</taxon>
        <taxon>Pseudomonadota</taxon>
        <taxon>Gammaproteobacteria</taxon>
        <taxon>Oceanospirillales</taxon>
        <taxon>Oceanospirillaceae</taxon>
        <taxon>Litoribacillus</taxon>
    </lineage>
</organism>
<dbReference type="PANTHER" id="PTHR35814">
    <property type="match status" value="1"/>
</dbReference>
<dbReference type="SUPFAM" id="SSF161084">
    <property type="entry name" value="MAPEG domain-like"/>
    <property type="match status" value="1"/>
</dbReference>
<feature type="transmembrane region" description="Helical" evidence="5">
    <location>
        <begin position="71"/>
        <end position="92"/>
    </location>
</feature>
<protein>
    <submittedName>
        <fullName evidence="6">MAPEG family protein</fullName>
    </submittedName>
</protein>
<evidence type="ECO:0000256" key="1">
    <source>
        <dbReference type="ARBA" id="ARBA00004370"/>
    </source>
</evidence>
<dbReference type="Pfam" id="PF01124">
    <property type="entry name" value="MAPEG"/>
    <property type="match status" value="1"/>
</dbReference>
<dbReference type="InterPro" id="IPR001129">
    <property type="entry name" value="Membr-assoc_MAPEG"/>
</dbReference>
<accession>A0ABP7N5Y5</accession>
<keyword evidence="7" id="KW-1185">Reference proteome</keyword>
<feature type="transmembrane region" description="Helical" evidence="5">
    <location>
        <begin position="45"/>
        <end position="65"/>
    </location>
</feature>
<gene>
    <name evidence="6" type="ORF">GCM10022277_34800</name>
</gene>
<evidence type="ECO:0000256" key="5">
    <source>
        <dbReference type="SAM" id="Phobius"/>
    </source>
</evidence>
<dbReference type="Gene3D" id="1.20.120.550">
    <property type="entry name" value="Membrane associated eicosanoid/glutathione metabolism-like domain"/>
    <property type="match status" value="1"/>
</dbReference>
<dbReference type="RefSeq" id="WP_344799877.1">
    <property type="nucleotide sequence ID" value="NZ_BAABBN010000012.1"/>
</dbReference>
<keyword evidence="2 5" id="KW-0812">Transmembrane</keyword>
<dbReference type="Proteomes" id="UP001501565">
    <property type="component" value="Unassembled WGS sequence"/>
</dbReference>
<keyword evidence="3 5" id="KW-1133">Transmembrane helix</keyword>
<proteinExistence type="predicted"/>
<dbReference type="InterPro" id="IPR023352">
    <property type="entry name" value="MAPEG-like_dom_sf"/>
</dbReference>
<dbReference type="EMBL" id="BAABBN010000012">
    <property type="protein sequence ID" value="GAA3935314.1"/>
    <property type="molecule type" value="Genomic_DNA"/>
</dbReference>
<name>A0ABP7N5Y5_9GAMM</name>
<evidence type="ECO:0000313" key="6">
    <source>
        <dbReference type="EMBL" id="GAA3935314.1"/>
    </source>
</evidence>
<comment type="subcellular location">
    <subcellularLocation>
        <location evidence="1">Membrane</location>
    </subcellularLocation>
</comment>
<dbReference type="PANTHER" id="PTHR35814:SF1">
    <property type="entry name" value="GLUTATHIONE S-TRANSFERASE-RELATED"/>
    <property type="match status" value="1"/>
</dbReference>
<evidence type="ECO:0000313" key="7">
    <source>
        <dbReference type="Proteomes" id="UP001501565"/>
    </source>
</evidence>
<evidence type="ECO:0000256" key="2">
    <source>
        <dbReference type="ARBA" id="ARBA00022692"/>
    </source>
</evidence>
<reference evidence="7" key="1">
    <citation type="journal article" date="2019" name="Int. J. Syst. Evol. Microbiol.">
        <title>The Global Catalogue of Microorganisms (GCM) 10K type strain sequencing project: providing services to taxonomists for standard genome sequencing and annotation.</title>
        <authorList>
            <consortium name="The Broad Institute Genomics Platform"/>
            <consortium name="The Broad Institute Genome Sequencing Center for Infectious Disease"/>
            <person name="Wu L."/>
            <person name="Ma J."/>
        </authorList>
    </citation>
    <scope>NUCLEOTIDE SEQUENCE [LARGE SCALE GENOMIC DNA]</scope>
    <source>
        <strain evidence="7">JCM 17551</strain>
    </source>
</reference>
<keyword evidence="4 5" id="KW-0472">Membrane</keyword>
<sequence>MLITPLYAAVFGLFFVFLSARVIWIRRHYKVAFGVGENKKLERAVRVHGNFSEYVPLTFLLIYFVEIENTNAMWIHALSITFLVARCSHAFGVSRIKEDLRFRVCGLFLTGVVICASALMILVGRL</sequence>
<comment type="caution">
    <text evidence="6">The sequence shown here is derived from an EMBL/GenBank/DDBJ whole genome shotgun (WGS) entry which is preliminary data.</text>
</comment>
<evidence type="ECO:0000256" key="4">
    <source>
        <dbReference type="ARBA" id="ARBA00023136"/>
    </source>
</evidence>
<evidence type="ECO:0000256" key="3">
    <source>
        <dbReference type="ARBA" id="ARBA00022989"/>
    </source>
</evidence>
<feature type="transmembrane region" description="Helical" evidence="5">
    <location>
        <begin position="104"/>
        <end position="123"/>
    </location>
</feature>